<evidence type="ECO:0000313" key="2">
    <source>
        <dbReference type="Proteomes" id="UP000271624"/>
    </source>
</evidence>
<sequence>MVFITNGQVQLAALASNAAVLFDFNKIELNFTIPDNVGRAPVKLTNKALA</sequence>
<evidence type="ECO:0000313" key="1">
    <source>
        <dbReference type="EMBL" id="RUS92893.1"/>
    </source>
</evidence>
<dbReference type="Proteomes" id="UP000271624">
    <property type="component" value="Unassembled WGS sequence"/>
</dbReference>
<comment type="caution">
    <text evidence="1">The sequence shown here is derived from an EMBL/GenBank/DDBJ whole genome shotgun (WGS) entry which is preliminary data.</text>
</comment>
<name>A0A3S1A352_9CYAN</name>
<gene>
    <name evidence="1" type="ORF">DSM106972_097880</name>
</gene>
<protein>
    <submittedName>
        <fullName evidence="1">Uncharacterized protein</fullName>
    </submittedName>
</protein>
<reference evidence="1" key="1">
    <citation type="submission" date="2018-12" db="EMBL/GenBank/DDBJ databases">
        <authorList>
            <person name="Will S."/>
            <person name="Neumann-Schaal M."/>
            <person name="Henke P."/>
        </authorList>
    </citation>
    <scope>NUCLEOTIDE SEQUENCE</scope>
    <source>
        <strain evidence="1">PCC 7102</strain>
    </source>
</reference>
<proteinExistence type="predicted"/>
<dbReference type="AlphaFoldDB" id="A0A3S1A352"/>
<organism evidence="1 2">
    <name type="scientific">Dulcicalothrix desertica PCC 7102</name>
    <dbReference type="NCBI Taxonomy" id="232991"/>
    <lineage>
        <taxon>Bacteria</taxon>
        <taxon>Bacillati</taxon>
        <taxon>Cyanobacteriota</taxon>
        <taxon>Cyanophyceae</taxon>
        <taxon>Nostocales</taxon>
        <taxon>Calotrichaceae</taxon>
        <taxon>Dulcicalothrix</taxon>
    </lineage>
</organism>
<dbReference type="EMBL" id="RSCL01000066">
    <property type="protein sequence ID" value="RUS92893.1"/>
    <property type="molecule type" value="Genomic_DNA"/>
</dbReference>
<accession>A0A3S1A352</accession>
<keyword evidence="2" id="KW-1185">Reference proteome</keyword>
<dbReference type="RefSeq" id="WP_158633039.1">
    <property type="nucleotide sequence ID" value="NZ_RSCL01000066.1"/>
</dbReference>
<reference evidence="1" key="2">
    <citation type="journal article" date="2019" name="Genome Biol. Evol.">
        <title>Day and night: Metabolic profiles and evolutionary relationships of six axenic non-marine cyanobacteria.</title>
        <authorList>
            <person name="Will S.E."/>
            <person name="Henke P."/>
            <person name="Boedeker C."/>
            <person name="Huang S."/>
            <person name="Brinkmann H."/>
            <person name="Rohde M."/>
            <person name="Jarek M."/>
            <person name="Friedl T."/>
            <person name="Seufert S."/>
            <person name="Schumacher M."/>
            <person name="Overmann J."/>
            <person name="Neumann-Schaal M."/>
            <person name="Petersen J."/>
        </authorList>
    </citation>
    <scope>NUCLEOTIDE SEQUENCE [LARGE SCALE GENOMIC DNA]</scope>
    <source>
        <strain evidence="1">PCC 7102</strain>
    </source>
</reference>